<evidence type="ECO:0000313" key="2">
    <source>
        <dbReference type="Proteomes" id="UP001139534"/>
    </source>
</evidence>
<dbReference type="AlphaFoldDB" id="A0A9X2BPG7"/>
<accession>A0A9X2BPG7</accession>
<name>A0A9X2BPG7_9BACL</name>
<protein>
    <submittedName>
        <fullName evidence="1">GyrI-like domain-containing protein</fullName>
    </submittedName>
</protein>
<dbReference type="Proteomes" id="UP001139534">
    <property type="component" value="Unassembled WGS sequence"/>
</dbReference>
<dbReference type="EMBL" id="JALPRK010000004">
    <property type="protein sequence ID" value="MCK8486902.1"/>
    <property type="molecule type" value="Genomic_DNA"/>
</dbReference>
<sequence>MPFRIISIPPFKAVSSGVDKSADFSENGVLGKFDTYFSKLEPGPGDRFMPRDFLYYDAEMEGLVWMYALTDEMDAEGFEVRDFEGGNYLTYHYRDGDHEANNRLYHEALAWIEQSEFFELDQRTDHYAMGHIITPPELIKATGYAQMETFIPVRLKTN</sequence>
<comment type="caution">
    <text evidence="1">The sequence shown here is derived from an EMBL/GenBank/DDBJ whole genome shotgun (WGS) entry which is preliminary data.</text>
</comment>
<dbReference type="RefSeq" id="WP_248551104.1">
    <property type="nucleotide sequence ID" value="NZ_JALPRK010000004.1"/>
</dbReference>
<proteinExistence type="predicted"/>
<keyword evidence="2" id="KW-1185">Reference proteome</keyword>
<reference evidence="1" key="1">
    <citation type="submission" date="2022-04" db="EMBL/GenBank/DDBJ databases">
        <authorList>
            <person name="Seo M.-J."/>
        </authorList>
    </citation>
    <scope>NUCLEOTIDE SEQUENCE</scope>
    <source>
        <strain evidence="1">MBLB2552</strain>
    </source>
</reference>
<evidence type="ECO:0000313" key="1">
    <source>
        <dbReference type="EMBL" id="MCK8486902.1"/>
    </source>
</evidence>
<organism evidence="1 2">
    <name type="scientific">Paenibacillus mellifer</name>
    <dbReference type="NCBI Taxonomy" id="2937794"/>
    <lineage>
        <taxon>Bacteria</taxon>
        <taxon>Bacillati</taxon>
        <taxon>Bacillota</taxon>
        <taxon>Bacilli</taxon>
        <taxon>Bacillales</taxon>
        <taxon>Paenibacillaceae</taxon>
        <taxon>Paenibacillus</taxon>
    </lineage>
</organism>
<gene>
    <name evidence="1" type="ORF">M0651_06895</name>
</gene>